<dbReference type="PANTHER" id="PTHR13723">
    <property type="entry name" value="ADAMTS A DISINTEGRIN AND METALLOPROTEASE WITH THROMBOSPONDIN MOTIFS PROTEASE"/>
    <property type="match status" value="1"/>
</dbReference>
<dbReference type="InterPro" id="IPR010294">
    <property type="entry name" value="ADAMTS_spacer1"/>
</dbReference>
<dbReference type="SMART" id="SM00643">
    <property type="entry name" value="C345C"/>
    <property type="match status" value="1"/>
</dbReference>
<evidence type="ECO:0000256" key="4">
    <source>
        <dbReference type="PIRSR" id="PIRSR613273-3"/>
    </source>
</evidence>
<dbReference type="GO" id="GO:0030198">
    <property type="term" value="P:extracellular matrix organization"/>
    <property type="evidence" value="ECO:0007669"/>
    <property type="project" value="InterPro"/>
</dbReference>
<comment type="subcellular location">
    <subcellularLocation>
        <location evidence="1">Secreted</location>
    </subcellularLocation>
</comment>
<gene>
    <name evidence="6" type="primary">ADAMTSL5</name>
</gene>
<name>A0A3B5ALE8_9TELE</name>
<organism evidence="6">
    <name type="scientific">Stegastes partitus</name>
    <name type="common">bicolor damselfish</name>
    <dbReference type="NCBI Taxonomy" id="144197"/>
    <lineage>
        <taxon>Eukaryota</taxon>
        <taxon>Metazoa</taxon>
        <taxon>Chordata</taxon>
        <taxon>Craniata</taxon>
        <taxon>Vertebrata</taxon>
        <taxon>Euteleostomi</taxon>
        <taxon>Actinopterygii</taxon>
        <taxon>Neopterygii</taxon>
        <taxon>Teleostei</taxon>
        <taxon>Neoteleostei</taxon>
        <taxon>Acanthomorphata</taxon>
        <taxon>Ovalentaria</taxon>
        <taxon>Pomacentridae</taxon>
        <taxon>Stegastes</taxon>
    </lineage>
</organism>
<dbReference type="Gene3D" id="2.60.120.830">
    <property type="match status" value="1"/>
</dbReference>
<proteinExistence type="predicted"/>
<dbReference type="GO" id="GO:0031012">
    <property type="term" value="C:extracellular matrix"/>
    <property type="evidence" value="ECO:0007669"/>
    <property type="project" value="TreeGrafter"/>
</dbReference>
<feature type="disulfide bond" evidence="4">
    <location>
        <begin position="11"/>
        <end position="42"/>
    </location>
</feature>
<dbReference type="SUPFAM" id="SSF50242">
    <property type="entry name" value="TIMP-like"/>
    <property type="match status" value="1"/>
</dbReference>
<protein>
    <submittedName>
        <fullName evidence="6">ADAMTS like 5</fullName>
    </submittedName>
</protein>
<dbReference type="AlphaFoldDB" id="A0A3B5ALE8"/>
<dbReference type="Pfam" id="PF19236">
    <property type="entry name" value="ADAMTS_CR_3"/>
    <property type="match status" value="1"/>
</dbReference>
<accession>A0A3B5ALE8</accession>
<dbReference type="InterPro" id="IPR013273">
    <property type="entry name" value="ADAMTS/ADAMTS-like"/>
</dbReference>
<evidence type="ECO:0000313" key="6">
    <source>
        <dbReference type="Ensembl" id="ENSSPAP00000014357.1"/>
    </source>
</evidence>
<dbReference type="InterPro" id="IPR045371">
    <property type="entry name" value="ADAMTS_CR_3"/>
</dbReference>
<dbReference type="Pfam" id="PF05986">
    <property type="entry name" value="ADAMTS_spacer1"/>
    <property type="match status" value="1"/>
</dbReference>
<reference evidence="6" key="1">
    <citation type="submission" date="2023-09" db="UniProtKB">
        <authorList>
            <consortium name="Ensembl"/>
        </authorList>
    </citation>
    <scope>IDENTIFICATION</scope>
</reference>
<dbReference type="Gene3D" id="2.20.100.10">
    <property type="entry name" value="Thrombospondin type-1 (TSP1) repeat"/>
    <property type="match status" value="1"/>
</dbReference>
<evidence type="ECO:0000256" key="1">
    <source>
        <dbReference type="ARBA" id="ARBA00004613"/>
    </source>
</evidence>
<dbReference type="GO" id="GO:0005576">
    <property type="term" value="C:extracellular region"/>
    <property type="evidence" value="ECO:0007669"/>
    <property type="project" value="UniProtKB-SubCell"/>
</dbReference>
<dbReference type="SUPFAM" id="SSF82895">
    <property type="entry name" value="TSP-1 type 1 repeat"/>
    <property type="match status" value="1"/>
</dbReference>
<evidence type="ECO:0000256" key="3">
    <source>
        <dbReference type="ARBA" id="ARBA00023157"/>
    </source>
</evidence>
<dbReference type="PROSITE" id="PS50092">
    <property type="entry name" value="TSP1"/>
    <property type="match status" value="1"/>
</dbReference>
<dbReference type="GO" id="GO:0006508">
    <property type="term" value="P:proteolysis"/>
    <property type="evidence" value="ECO:0007669"/>
    <property type="project" value="TreeGrafter"/>
</dbReference>
<keyword evidence="3 4" id="KW-1015">Disulfide bond</keyword>
<dbReference type="Gene3D" id="2.40.50.120">
    <property type="match status" value="1"/>
</dbReference>
<dbReference type="Pfam" id="PF01759">
    <property type="entry name" value="NTR"/>
    <property type="match status" value="1"/>
</dbReference>
<dbReference type="InterPro" id="IPR050439">
    <property type="entry name" value="ADAMTS_ADAMTS-like"/>
</dbReference>
<dbReference type="InterPro" id="IPR000884">
    <property type="entry name" value="TSP1_rpt"/>
</dbReference>
<dbReference type="PROSITE" id="PS50189">
    <property type="entry name" value="NTR"/>
    <property type="match status" value="1"/>
</dbReference>
<dbReference type="GeneTree" id="ENSGT00940000160456"/>
<dbReference type="Ensembl" id="ENSSPAT00000014599.1">
    <property type="protein sequence ID" value="ENSSPAP00000014357.1"/>
    <property type="gene ID" value="ENSSPAG00000010828.1"/>
</dbReference>
<evidence type="ECO:0000256" key="2">
    <source>
        <dbReference type="ARBA" id="ARBA00022525"/>
    </source>
</evidence>
<keyword evidence="2" id="KW-0964">Secreted</keyword>
<dbReference type="PRINTS" id="PR01857">
    <property type="entry name" value="ADAMTSFAMILY"/>
</dbReference>
<dbReference type="InterPro" id="IPR001134">
    <property type="entry name" value="Netrin_domain"/>
</dbReference>
<feature type="domain" description="NTR" evidence="5">
    <location>
        <begin position="295"/>
        <end position="414"/>
    </location>
</feature>
<sequence>WGGWSVCSRSCGSGASVRTRTCITRSILLEMTICVSVCVQECPSGSEDFRDMQCAAFNDRPLVAGNSFRWTTFHGGSNPCELSCLALGHNFYYNFGRVLDGTACSKEPGAVCVNGRCLEPGCDSILGSKQQEDACMVCGGHNSTCLHHKSVYQRGPFGYNEVAMIPAGATHIRVTDNSRNYLALQNGRSQFVINGNWKISVPGEYNVAGTKLLYRRSADTWESFEVPGPTKEDLHLMVLSTDRNPGIEYEYWLPPDQASQQSFGYLPVFSYGVFTVNVMSVHVPYFCSAHPPGHCGKCHRAKGRRERQRQYCQKDFVFRARVLGKLYRGEETRYDVQIIHTYRNRFRLEHREFLWVPNTCDCPQLVVGRQYILMVRRHINYERTLNRILLEEDSYVVPYRPREDEQVRPLERLCSNTGPKQPAELRG</sequence>
<dbReference type="PANTHER" id="PTHR13723:SF310">
    <property type="entry name" value="ADAMTS-LIKE 5"/>
    <property type="match status" value="1"/>
</dbReference>
<evidence type="ECO:0000259" key="5">
    <source>
        <dbReference type="PROSITE" id="PS50189"/>
    </source>
</evidence>
<dbReference type="FunFam" id="2.60.120.830:FF:000001">
    <property type="entry name" value="A disintegrin and metalloproteinase with thrombospondin motifs 1"/>
    <property type="match status" value="1"/>
</dbReference>
<dbReference type="InterPro" id="IPR036383">
    <property type="entry name" value="TSP1_rpt_sf"/>
</dbReference>
<dbReference type="InterPro" id="IPR008993">
    <property type="entry name" value="TIMP-like_OB-fold"/>
</dbReference>
<dbReference type="InterPro" id="IPR018933">
    <property type="entry name" value="Netrin_module_non-TIMP"/>
</dbReference>
<dbReference type="GO" id="GO:0004222">
    <property type="term" value="F:metalloendopeptidase activity"/>
    <property type="evidence" value="ECO:0007669"/>
    <property type="project" value="TreeGrafter"/>
</dbReference>